<gene>
    <name evidence="3" type="ORF">OWR29_39695</name>
</gene>
<evidence type="ECO:0000256" key="1">
    <source>
        <dbReference type="ARBA" id="ARBA00022527"/>
    </source>
</evidence>
<organism evidence="3 4">
    <name type="scientific">Paractinoplanes pyxinae</name>
    <dbReference type="NCBI Taxonomy" id="2997416"/>
    <lineage>
        <taxon>Bacteria</taxon>
        <taxon>Bacillati</taxon>
        <taxon>Actinomycetota</taxon>
        <taxon>Actinomycetes</taxon>
        <taxon>Micromonosporales</taxon>
        <taxon>Micromonosporaceae</taxon>
        <taxon>Paractinoplanes</taxon>
    </lineage>
</organism>
<dbReference type="InterPro" id="IPR036890">
    <property type="entry name" value="HATPase_C_sf"/>
</dbReference>
<keyword evidence="1" id="KW-0808">Transferase</keyword>
<sequence>MLRRSLPSPADELHCWLPRPGSPLSGLRAELRQLLTESRDHTHPVDSAVMFGVPLAATELISNAWQHGRPPVKLRLLRTNTSFIIDVVDHHPGAPPAPRPLRWSPSDGYGLHLIRHVASMCGWTEALLSKHIWASFHIDASRAWRRGFDINAPLL</sequence>
<dbReference type="CDD" id="cd16936">
    <property type="entry name" value="HATPase_RsbW-like"/>
    <property type="match status" value="1"/>
</dbReference>
<keyword evidence="1" id="KW-0418">Kinase</keyword>
<comment type="caution">
    <text evidence="3">The sequence shown here is derived from an EMBL/GenBank/DDBJ whole genome shotgun (WGS) entry which is preliminary data.</text>
</comment>
<dbReference type="GO" id="GO:0005524">
    <property type="term" value="F:ATP binding"/>
    <property type="evidence" value="ECO:0007669"/>
    <property type="project" value="UniProtKB-KW"/>
</dbReference>
<evidence type="ECO:0000313" key="3">
    <source>
        <dbReference type="EMBL" id="MCY1144154.1"/>
    </source>
</evidence>
<keyword evidence="3" id="KW-0067">ATP-binding</keyword>
<feature type="domain" description="Histidine kinase/HSP90-like ATPase" evidence="2">
    <location>
        <begin position="30"/>
        <end position="122"/>
    </location>
</feature>
<dbReference type="InterPro" id="IPR050267">
    <property type="entry name" value="Anti-sigma-factor_SerPK"/>
</dbReference>
<keyword evidence="4" id="KW-1185">Reference proteome</keyword>
<keyword evidence="3" id="KW-0547">Nucleotide-binding</keyword>
<dbReference type="RefSeq" id="WP_267568706.1">
    <property type="nucleotide sequence ID" value="NZ_JAPNTZ010000018.1"/>
</dbReference>
<evidence type="ECO:0000313" key="4">
    <source>
        <dbReference type="Proteomes" id="UP001151002"/>
    </source>
</evidence>
<accession>A0ABT4BCB2</accession>
<dbReference type="Pfam" id="PF13581">
    <property type="entry name" value="HATPase_c_2"/>
    <property type="match status" value="1"/>
</dbReference>
<name>A0ABT4BCB2_9ACTN</name>
<keyword evidence="1" id="KW-0723">Serine/threonine-protein kinase</keyword>
<dbReference type="EMBL" id="JAPNTZ010000018">
    <property type="protein sequence ID" value="MCY1144154.1"/>
    <property type="molecule type" value="Genomic_DNA"/>
</dbReference>
<proteinExistence type="predicted"/>
<dbReference type="PANTHER" id="PTHR35526">
    <property type="entry name" value="ANTI-SIGMA-F FACTOR RSBW-RELATED"/>
    <property type="match status" value="1"/>
</dbReference>
<evidence type="ECO:0000259" key="2">
    <source>
        <dbReference type="Pfam" id="PF13581"/>
    </source>
</evidence>
<dbReference type="SUPFAM" id="SSF55874">
    <property type="entry name" value="ATPase domain of HSP90 chaperone/DNA topoisomerase II/histidine kinase"/>
    <property type="match status" value="1"/>
</dbReference>
<dbReference type="InterPro" id="IPR003594">
    <property type="entry name" value="HATPase_dom"/>
</dbReference>
<dbReference type="Proteomes" id="UP001151002">
    <property type="component" value="Unassembled WGS sequence"/>
</dbReference>
<protein>
    <submittedName>
        <fullName evidence="3">ATP-binding protein</fullName>
    </submittedName>
</protein>
<dbReference type="Gene3D" id="3.30.565.10">
    <property type="entry name" value="Histidine kinase-like ATPase, C-terminal domain"/>
    <property type="match status" value="1"/>
</dbReference>
<dbReference type="PANTHER" id="PTHR35526:SF3">
    <property type="entry name" value="ANTI-SIGMA-F FACTOR RSBW"/>
    <property type="match status" value="1"/>
</dbReference>
<reference evidence="3" key="1">
    <citation type="submission" date="2022-11" db="EMBL/GenBank/DDBJ databases">
        <authorList>
            <person name="Somphong A."/>
            <person name="Phongsopitanun W."/>
        </authorList>
    </citation>
    <scope>NUCLEOTIDE SEQUENCE</scope>
    <source>
        <strain evidence="3">Pm04-4</strain>
    </source>
</reference>